<reference evidence="4" key="1">
    <citation type="submission" date="2009-10" db="EMBL/GenBank/DDBJ databases">
        <title>Diversity of trophic interactions inside an arsenic-rich microbial ecosystem.</title>
        <authorList>
            <person name="Bertin P.N."/>
            <person name="Heinrich-Salmeron A."/>
            <person name="Pelletier E."/>
            <person name="Goulhen-Chollet F."/>
            <person name="Arsene-Ploetze F."/>
            <person name="Gallien S."/>
            <person name="Calteau A."/>
            <person name="Vallenet D."/>
            <person name="Casiot C."/>
            <person name="Chane-Woon-Ming B."/>
            <person name="Giloteaux L."/>
            <person name="Barakat M."/>
            <person name="Bonnefoy V."/>
            <person name="Bruneel O."/>
            <person name="Chandler M."/>
            <person name="Cleiss J."/>
            <person name="Duran R."/>
            <person name="Elbaz-Poulichet F."/>
            <person name="Fonknechten N."/>
            <person name="Lauga B."/>
            <person name="Mornico D."/>
            <person name="Ortet P."/>
            <person name="Schaeffer C."/>
            <person name="Siguier P."/>
            <person name="Alexander Thil Smith A."/>
            <person name="Van Dorsselaer A."/>
            <person name="Weissenbach J."/>
            <person name="Medigue C."/>
            <person name="Le Paslier D."/>
        </authorList>
    </citation>
    <scope>NUCLEOTIDE SEQUENCE</scope>
</reference>
<keyword evidence="1 4" id="KW-0489">Methyltransferase</keyword>
<feature type="domain" description="Methyltransferase" evidence="3">
    <location>
        <begin position="71"/>
        <end position="167"/>
    </location>
</feature>
<dbReference type="PANTHER" id="PTHR43861:SF1">
    <property type="entry name" value="TRANS-ACONITATE 2-METHYLTRANSFERASE"/>
    <property type="match status" value="1"/>
</dbReference>
<dbReference type="PANTHER" id="PTHR43861">
    <property type="entry name" value="TRANS-ACONITATE 2-METHYLTRANSFERASE-RELATED"/>
    <property type="match status" value="1"/>
</dbReference>
<evidence type="ECO:0000256" key="2">
    <source>
        <dbReference type="ARBA" id="ARBA00022679"/>
    </source>
</evidence>
<dbReference type="GO" id="GO:0008168">
    <property type="term" value="F:methyltransferase activity"/>
    <property type="evidence" value="ECO:0007669"/>
    <property type="project" value="UniProtKB-KW"/>
</dbReference>
<name>E6PUM1_9ZZZZ</name>
<comment type="caution">
    <text evidence="4">The sequence shown here is derived from an EMBL/GenBank/DDBJ whole genome shotgun (WGS) entry which is preliminary data.</text>
</comment>
<dbReference type="InterPro" id="IPR029063">
    <property type="entry name" value="SAM-dependent_MTases_sf"/>
</dbReference>
<dbReference type="InterPro" id="IPR041698">
    <property type="entry name" value="Methyltransf_25"/>
</dbReference>
<accession>E6PUM1</accession>
<evidence type="ECO:0000313" key="4">
    <source>
        <dbReference type="EMBL" id="CBH98628.1"/>
    </source>
</evidence>
<protein>
    <submittedName>
        <fullName evidence="4">Putative UbiE/COQ5 methyltransferase</fullName>
    </submittedName>
</protein>
<dbReference type="AlphaFoldDB" id="E6PUM1"/>
<dbReference type="EMBL" id="CABM01000058">
    <property type="protein sequence ID" value="CBH98628.1"/>
    <property type="molecule type" value="Genomic_DNA"/>
</dbReference>
<dbReference type="Gene3D" id="3.40.50.150">
    <property type="entry name" value="Vaccinia Virus protein VP39"/>
    <property type="match status" value="1"/>
</dbReference>
<dbReference type="Pfam" id="PF13649">
    <property type="entry name" value="Methyltransf_25"/>
    <property type="match status" value="1"/>
</dbReference>
<proteinExistence type="predicted"/>
<gene>
    <name evidence="4" type="ORF">CARN2_4110</name>
</gene>
<sequence>MARARAYAGAMSDATHANPSTLALDAYQQQVAGAYAARAAGYDSAPGNADWHRRMAAQLVQRAPIQAGQGVLDIATGTGLVALDAAARVGAAGRVLGIDIAAPMLQQAQRKAAEQGLAQVSFEPRDAEATGLPPAGFDHVLCCAALVLMRDIAQVLAHWRSLLRPGGWIGLQTHPETAFVSSRVLQRLAAEQGIDLRLHREVGTPALLQGAGFADIDIHTEPDGYWLSLEQALSFGPDSHFPAPGQYPPPLAACTPAQLQALREGYAAAMQAACTPQGIWNDCASLFARARLAGV</sequence>
<evidence type="ECO:0000259" key="3">
    <source>
        <dbReference type="Pfam" id="PF13649"/>
    </source>
</evidence>
<dbReference type="GO" id="GO:0032259">
    <property type="term" value="P:methylation"/>
    <property type="evidence" value="ECO:0007669"/>
    <property type="project" value="UniProtKB-KW"/>
</dbReference>
<dbReference type="CDD" id="cd02440">
    <property type="entry name" value="AdoMet_MTases"/>
    <property type="match status" value="1"/>
</dbReference>
<evidence type="ECO:0000256" key="1">
    <source>
        <dbReference type="ARBA" id="ARBA00022603"/>
    </source>
</evidence>
<keyword evidence="2 4" id="KW-0808">Transferase</keyword>
<organism evidence="4">
    <name type="scientific">mine drainage metagenome</name>
    <dbReference type="NCBI Taxonomy" id="410659"/>
    <lineage>
        <taxon>unclassified sequences</taxon>
        <taxon>metagenomes</taxon>
        <taxon>ecological metagenomes</taxon>
    </lineage>
</organism>
<dbReference type="SUPFAM" id="SSF53335">
    <property type="entry name" value="S-adenosyl-L-methionine-dependent methyltransferases"/>
    <property type="match status" value="1"/>
</dbReference>